<sequence length="111" mass="12581">MQTQFNIQELLARLELPLSVLNGLQMAGSIPGANKELKNFKELIKQKRKDLAKRYHPDKGGEEERMKEINNICDWILGSEITPIPIQPVVRYYSYFGSTSSGNDTATGFYS</sequence>
<gene>
    <name evidence="1" type="ORF">S01H4_15859</name>
</gene>
<organism evidence="1">
    <name type="scientific">marine sediment metagenome</name>
    <dbReference type="NCBI Taxonomy" id="412755"/>
    <lineage>
        <taxon>unclassified sequences</taxon>
        <taxon>metagenomes</taxon>
        <taxon>ecological metagenomes</taxon>
    </lineage>
</organism>
<proteinExistence type="predicted"/>
<dbReference type="CDD" id="cd06257">
    <property type="entry name" value="DnaJ"/>
    <property type="match status" value="1"/>
</dbReference>
<dbReference type="Gene3D" id="1.10.287.110">
    <property type="entry name" value="DnaJ domain"/>
    <property type="match status" value="1"/>
</dbReference>
<dbReference type="InterPro" id="IPR001623">
    <property type="entry name" value="DnaJ_domain"/>
</dbReference>
<protein>
    <recommendedName>
        <fullName evidence="2">J domain-containing protein</fullName>
    </recommendedName>
</protein>
<dbReference type="AlphaFoldDB" id="X1BIM2"/>
<dbReference type="InterPro" id="IPR036869">
    <property type="entry name" value="J_dom_sf"/>
</dbReference>
<dbReference type="SUPFAM" id="SSF46565">
    <property type="entry name" value="Chaperone J-domain"/>
    <property type="match status" value="1"/>
</dbReference>
<evidence type="ECO:0000313" key="1">
    <source>
        <dbReference type="EMBL" id="GAG71901.1"/>
    </source>
</evidence>
<comment type="caution">
    <text evidence="1">The sequence shown here is derived from an EMBL/GenBank/DDBJ whole genome shotgun (WGS) entry which is preliminary data.</text>
</comment>
<accession>X1BIM2</accession>
<dbReference type="EMBL" id="BART01006951">
    <property type="protein sequence ID" value="GAG71901.1"/>
    <property type="molecule type" value="Genomic_DNA"/>
</dbReference>
<name>X1BIM2_9ZZZZ</name>
<evidence type="ECO:0008006" key="2">
    <source>
        <dbReference type="Google" id="ProtNLM"/>
    </source>
</evidence>
<reference evidence="1" key="1">
    <citation type="journal article" date="2014" name="Front. Microbiol.">
        <title>High frequency of phylogenetically diverse reductive dehalogenase-homologous genes in deep subseafloor sedimentary metagenomes.</title>
        <authorList>
            <person name="Kawai M."/>
            <person name="Futagami T."/>
            <person name="Toyoda A."/>
            <person name="Takaki Y."/>
            <person name="Nishi S."/>
            <person name="Hori S."/>
            <person name="Arai W."/>
            <person name="Tsubouchi T."/>
            <person name="Morono Y."/>
            <person name="Uchiyama I."/>
            <person name="Ito T."/>
            <person name="Fujiyama A."/>
            <person name="Inagaki F."/>
            <person name="Takami H."/>
        </authorList>
    </citation>
    <scope>NUCLEOTIDE SEQUENCE</scope>
    <source>
        <strain evidence="1">Expedition CK06-06</strain>
    </source>
</reference>